<dbReference type="GeneID" id="37040840"/>
<sequence>MDFDSLQPSPGGIYFDSSDATVDATAKLVNLTHITKPWTRDAWERAKPWILEQRQKLESNGWSNADGARTELFVLKKNAPPGSFTEDGSIYIRVPKKFIDFNRSGKTAGGDDAPAAGADEGAADGEEGAKKKKTSRISKKKENAPTYELNDPWVWRVKIDGADSEDINKEPNVALDVLEPMENILYLVMTLQPGLIRLHAERKDVVQPGTKQSTRRDDGEKPTIRHQAMVASHESYLRILPPAFWFKKNAEVLRKILSSQGNAEQSKEYDETLAAAENVQRSHQRTVKDVKEKTWEEVIEGAPSANTEGGAKASAGGKKGKAAKATAEPATAAV</sequence>
<gene>
    <name evidence="2" type="ORF">FA10DRAFT_232892</name>
</gene>
<dbReference type="EMBL" id="KZ819638">
    <property type="protein sequence ID" value="PWN88095.1"/>
    <property type="molecule type" value="Genomic_DNA"/>
</dbReference>
<accession>A0A316YK52</accession>
<evidence type="ECO:0000313" key="2">
    <source>
        <dbReference type="EMBL" id="PWN88095.1"/>
    </source>
</evidence>
<reference evidence="2 3" key="1">
    <citation type="journal article" date="2018" name="Mol. Biol. Evol.">
        <title>Broad Genomic Sampling Reveals a Smut Pathogenic Ancestry of the Fungal Clade Ustilaginomycotina.</title>
        <authorList>
            <person name="Kijpornyongpan T."/>
            <person name="Mondo S.J."/>
            <person name="Barry K."/>
            <person name="Sandor L."/>
            <person name="Lee J."/>
            <person name="Lipzen A."/>
            <person name="Pangilinan J."/>
            <person name="LaButti K."/>
            <person name="Hainaut M."/>
            <person name="Henrissat B."/>
            <person name="Grigoriev I.V."/>
            <person name="Spatafora J.W."/>
            <person name="Aime M.C."/>
        </authorList>
    </citation>
    <scope>NUCLEOTIDE SEQUENCE [LARGE SCALE GENOMIC DNA]</scope>
    <source>
        <strain evidence="2 3">MCA 4198</strain>
    </source>
</reference>
<feature type="compositionally biased region" description="Basic residues" evidence="1">
    <location>
        <begin position="130"/>
        <end position="139"/>
    </location>
</feature>
<proteinExistence type="predicted"/>
<feature type="compositionally biased region" description="Low complexity" evidence="1">
    <location>
        <begin position="110"/>
        <end position="120"/>
    </location>
</feature>
<dbReference type="AlphaFoldDB" id="A0A316YK52"/>
<keyword evidence="3" id="KW-1185">Reference proteome</keyword>
<evidence type="ECO:0000313" key="3">
    <source>
        <dbReference type="Proteomes" id="UP000245768"/>
    </source>
</evidence>
<name>A0A316YK52_9BASI</name>
<dbReference type="RefSeq" id="XP_025375293.1">
    <property type="nucleotide sequence ID" value="XM_025518924.1"/>
</dbReference>
<organism evidence="2 3">
    <name type="scientific">Acaromyces ingoldii</name>
    <dbReference type="NCBI Taxonomy" id="215250"/>
    <lineage>
        <taxon>Eukaryota</taxon>
        <taxon>Fungi</taxon>
        <taxon>Dikarya</taxon>
        <taxon>Basidiomycota</taxon>
        <taxon>Ustilaginomycotina</taxon>
        <taxon>Exobasidiomycetes</taxon>
        <taxon>Exobasidiales</taxon>
        <taxon>Cryptobasidiaceae</taxon>
        <taxon>Acaromyces</taxon>
    </lineage>
</organism>
<feature type="compositionally biased region" description="Low complexity" evidence="1">
    <location>
        <begin position="307"/>
        <end position="316"/>
    </location>
</feature>
<evidence type="ECO:0000256" key="1">
    <source>
        <dbReference type="SAM" id="MobiDB-lite"/>
    </source>
</evidence>
<dbReference type="Proteomes" id="UP000245768">
    <property type="component" value="Unassembled WGS sequence"/>
</dbReference>
<feature type="compositionally biased region" description="Low complexity" evidence="1">
    <location>
        <begin position="323"/>
        <end position="334"/>
    </location>
</feature>
<feature type="region of interest" description="Disordered" evidence="1">
    <location>
        <begin position="105"/>
        <end position="143"/>
    </location>
</feature>
<dbReference type="InParanoid" id="A0A316YK52"/>
<dbReference type="OrthoDB" id="3209743at2759"/>
<protein>
    <submittedName>
        <fullName evidence="2">Uncharacterized protein</fullName>
    </submittedName>
</protein>
<feature type="region of interest" description="Disordered" evidence="1">
    <location>
        <begin position="299"/>
        <end position="334"/>
    </location>
</feature>